<reference evidence="9 10" key="1">
    <citation type="submission" date="2020-10" db="EMBL/GenBank/DDBJ databases">
        <title>Connecting structure to function with the recovery of over 1000 high-quality activated sludge metagenome-assembled genomes encoding full-length rRNA genes using long-read sequencing.</title>
        <authorList>
            <person name="Singleton C.M."/>
            <person name="Petriglieri F."/>
            <person name="Kristensen J.M."/>
            <person name="Kirkegaard R.H."/>
            <person name="Michaelsen T.Y."/>
            <person name="Andersen M.H."/>
            <person name="Karst S.M."/>
            <person name="Dueholm M.S."/>
            <person name="Nielsen P.H."/>
            <person name="Albertsen M."/>
        </authorList>
    </citation>
    <scope>NUCLEOTIDE SEQUENCE [LARGE SCALE GENOMIC DNA]</scope>
    <source>
        <strain evidence="9">Ribe_18-Q3-R11-54_MAXAC.273</strain>
    </source>
</reference>
<dbReference type="Gene3D" id="3.30.830.10">
    <property type="entry name" value="Metalloenzyme, LuxS/M16 peptidase-like"/>
    <property type="match status" value="2"/>
</dbReference>
<dbReference type="AlphaFoldDB" id="A0A9D7SR90"/>
<comment type="similarity">
    <text evidence="1">Belongs to the peptidase M16 family.</text>
</comment>
<dbReference type="Pfam" id="PF00675">
    <property type="entry name" value="Peptidase_M16"/>
    <property type="match status" value="1"/>
</dbReference>
<evidence type="ECO:0000259" key="7">
    <source>
        <dbReference type="Pfam" id="PF00675"/>
    </source>
</evidence>
<evidence type="ECO:0000313" key="10">
    <source>
        <dbReference type="Proteomes" id="UP000808337"/>
    </source>
</evidence>
<proteinExistence type="inferred from homology"/>
<dbReference type="GO" id="GO:0006508">
    <property type="term" value="P:proteolysis"/>
    <property type="evidence" value="ECO:0007669"/>
    <property type="project" value="UniProtKB-KW"/>
</dbReference>
<feature type="signal peptide" evidence="6">
    <location>
        <begin position="1"/>
        <end position="20"/>
    </location>
</feature>
<evidence type="ECO:0000256" key="5">
    <source>
        <dbReference type="ARBA" id="ARBA00023049"/>
    </source>
</evidence>
<protein>
    <submittedName>
        <fullName evidence="9">Insulinase family protein</fullName>
    </submittedName>
</protein>
<keyword evidence="5" id="KW-0482">Metalloprotease</keyword>
<feature type="domain" description="Peptidase M16 N-terminal" evidence="7">
    <location>
        <begin position="38"/>
        <end position="181"/>
    </location>
</feature>
<keyword evidence="6" id="KW-0732">Signal</keyword>
<dbReference type="GO" id="GO:0046872">
    <property type="term" value="F:metal ion binding"/>
    <property type="evidence" value="ECO:0007669"/>
    <property type="project" value="InterPro"/>
</dbReference>
<keyword evidence="2" id="KW-0645">Protease</keyword>
<keyword evidence="4" id="KW-0862">Zinc</keyword>
<sequence>MRYFLALFIGAIFMSSSMVAQMNKLQFVEYDLPNGLHVILYQDKTTPIVAVSVMYHVGSKNENPERTGFAHFFEHLMFEGSDNIGRGEYDKYVQNAGGNLNANTTFDRTYYYEILPSNQLDLGLWLESERMMHARVDEKGIETQRQVVKEERRQRIDNQPYGSILEETFKRAYHVHPYKWPVIGSMAHLEAAEEKDYKQFYKDFYVPNNAVLSIAGDIDIDAAKAGIEKYFSGIPKSAQPVYRPRVVEPPLNGEIRDTVWDNIQLPAVIQAYRIPAQGTKDYYAVDMVSRILSNGESSRLYKALVDEQQKALFVGNFPLALEDPGVSLTFGITNMGVDVTGLENAIDEQIAKVQNELITEKEFQKLRNQIESEYVTNNSRDAGIAESLATYYMFFGDANLINNEIDRYLAVTREDIMAAAKKYLVKSNRVTLHYLPKSQENKS</sequence>
<dbReference type="PANTHER" id="PTHR43690">
    <property type="entry name" value="NARDILYSIN"/>
    <property type="match status" value="1"/>
</dbReference>
<dbReference type="InterPro" id="IPR011249">
    <property type="entry name" value="Metalloenz_LuxS/M16"/>
</dbReference>
<evidence type="ECO:0000256" key="6">
    <source>
        <dbReference type="SAM" id="SignalP"/>
    </source>
</evidence>
<keyword evidence="3" id="KW-0378">Hydrolase</keyword>
<dbReference type="InterPro" id="IPR007863">
    <property type="entry name" value="Peptidase_M16_C"/>
</dbReference>
<accession>A0A9D7SR90</accession>
<dbReference type="EMBL" id="JADKGY010000001">
    <property type="protein sequence ID" value="MBK9981603.1"/>
    <property type="molecule type" value="Genomic_DNA"/>
</dbReference>
<evidence type="ECO:0000313" key="9">
    <source>
        <dbReference type="EMBL" id="MBK9981603.1"/>
    </source>
</evidence>
<dbReference type="InterPro" id="IPR050626">
    <property type="entry name" value="Peptidase_M16"/>
</dbReference>
<evidence type="ECO:0000256" key="3">
    <source>
        <dbReference type="ARBA" id="ARBA00022801"/>
    </source>
</evidence>
<name>A0A9D7SR90_9BACT</name>
<dbReference type="Proteomes" id="UP000808337">
    <property type="component" value="Unassembled WGS sequence"/>
</dbReference>
<feature type="domain" description="Peptidase M16 C-terminal" evidence="8">
    <location>
        <begin position="196"/>
        <end position="369"/>
    </location>
</feature>
<evidence type="ECO:0000256" key="4">
    <source>
        <dbReference type="ARBA" id="ARBA00022833"/>
    </source>
</evidence>
<dbReference type="PANTHER" id="PTHR43690:SF17">
    <property type="entry name" value="PROTEIN YHJJ"/>
    <property type="match status" value="1"/>
</dbReference>
<dbReference type="GO" id="GO:0008237">
    <property type="term" value="F:metallopeptidase activity"/>
    <property type="evidence" value="ECO:0007669"/>
    <property type="project" value="UniProtKB-KW"/>
</dbReference>
<comment type="caution">
    <text evidence="9">The sequence shown here is derived from an EMBL/GenBank/DDBJ whole genome shotgun (WGS) entry which is preliminary data.</text>
</comment>
<evidence type="ECO:0000256" key="1">
    <source>
        <dbReference type="ARBA" id="ARBA00007261"/>
    </source>
</evidence>
<evidence type="ECO:0000256" key="2">
    <source>
        <dbReference type="ARBA" id="ARBA00022670"/>
    </source>
</evidence>
<evidence type="ECO:0000259" key="8">
    <source>
        <dbReference type="Pfam" id="PF05193"/>
    </source>
</evidence>
<dbReference type="Pfam" id="PF05193">
    <property type="entry name" value="Peptidase_M16_C"/>
    <property type="match status" value="1"/>
</dbReference>
<feature type="chain" id="PRO_5038789290" evidence="6">
    <location>
        <begin position="21"/>
        <end position="443"/>
    </location>
</feature>
<dbReference type="InterPro" id="IPR011765">
    <property type="entry name" value="Pept_M16_N"/>
</dbReference>
<gene>
    <name evidence="9" type="ORF">IPP15_04125</name>
</gene>
<dbReference type="SUPFAM" id="SSF63411">
    <property type="entry name" value="LuxS/MPP-like metallohydrolase"/>
    <property type="match status" value="2"/>
</dbReference>
<organism evidence="9 10">
    <name type="scientific">Candidatus Opimibacter skivensis</name>
    <dbReference type="NCBI Taxonomy" id="2982028"/>
    <lineage>
        <taxon>Bacteria</taxon>
        <taxon>Pseudomonadati</taxon>
        <taxon>Bacteroidota</taxon>
        <taxon>Saprospiria</taxon>
        <taxon>Saprospirales</taxon>
        <taxon>Saprospiraceae</taxon>
        <taxon>Candidatus Opimibacter</taxon>
    </lineage>
</organism>